<evidence type="ECO:0000259" key="7">
    <source>
        <dbReference type="PROSITE" id="PS50222"/>
    </source>
</evidence>
<evidence type="ECO:0000256" key="6">
    <source>
        <dbReference type="SAM" id="MobiDB-lite"/>
    </source>
</evidence>
<dbReference type="InterPro" id="IPR009011">
    <property type="entry name" value="Man6P_isomerase_rcpt-bd_dom_sf"/>
</dbReference>
<feature type="compositionally biased region" description="Basic and acidic residues" evidence="6">
    <location>
        <begin position="526"/>
        <end position="543"/>
    </location>
</feature>
<keyword evidence="2" id="KW-0732">Signal</keyword>
<feature type="region of interest" description="Disordered" evidence="6">
    <location>
        <begin position="299"/>
        <end position="364"/>
    </location>
</feature>
<evidence type="ECO:0000259" key="8">
    <source>
        <dbReference type="PROSITE" id="PS51914"/>
    </source>
</evidence>
<dbReference type="InterPro" id="IPR036607">
    <property type="entry name" value="PRKCSH"/>
</dbReference>
<feature type="region of interest" description="Disordered" evidence="6">
    <location>
        <begin position="172"/>
        <end position="199"/>
    </location>
</feature>
<dbReference type="Proteomes" id="UP001176940">
    <property type="component" value="Unassembled WGS sequence"/>
</dbReference>
<dbReference type="PANTHER" id="PTHR12630">
    <property type="entry name" value="N-LINKED OLIGOSACCHARIDE PROCESSING"/>
    <property type="match status" value="1"/>
</dbReference>
<dbReference type="InterPro" id="IPR044865">
    <property type="entry name" value="MRH_dom"/>
</dbReference>
<feature type="region of interest" description="Disordered" evidence="6">
    <location>
        <begin position="524"/>
        <end position="545"/>
    </location>
</feature>
<gene>
    <name evidence="9" type="ORF">RIMI_LOCUS6034883</name>
</gene>
<dbReference type="Gene3D" id="2.70.130.10">
    <property type="entry name" value="Mannose-6-phosphate receptor binding domain"/>
    <property type="match status" value="1"/>
</dbReference>
<dbReference type="Pfam" id="PF13015">
    <property type="entry name" value="PRKCSH_1"/>
    <property type="match status" value="1"/>
</dbReference>
<keyword evidence="4" id="KW-1015">Disulfide bond</keyword>
<accession>A0ABN9L6P6</accession>
<feature type="coiled-coil region" evidence="5">
    <location>
        <begin position="376"/>
        <end position="403"/>
    </location>
</feature>
<dbReference type="SUPFAM" id="SSF50911">
    <property type="entry name" value="Mannose 6-phosphate receptor domain"/>
    <property type="match status" value="1"/>
</dbReference>
<dbReference type="PROSITE" id="PS51914">
    <property type="entry name" value="MRH"/>
    <property type="match status" value="1"/>
</dbReference>
<keyword evidence="3" id="KW-0256">Endoplasmic reticulum</keyword>
<organism evidence="9 10">
    <name type="scientific">Ranitomeya imitator</name>
    <name type="common">mimic poison frog</name>
    <dbReference type="NCBI Taxonomy" id="111125"/>
    <lineage>
        <taxon>Eukaryota</taxon>
        <taxon>Metazoa</taxon>
        <taxon>Chordata</taxon>
        <taxon>Craniata</taxon>
        <taxon>Vertebrata</taxon>
        <taxon>Euteleostomi</taxon>
        <taxon>Amphibia</taxon>
        <taxon>Batrachia</taxon>
        <taxon>Anura</taxon>
        <taxon>Neobatrachia</taxon>
        <taxon>Hyloidea</taxon>
        <taxon>Dendrobatidae</taxon>
        <taxon>Dendrobatinae</taxon>
        <taxon>Ranitomeya</taxon>
    </lineage>
</organism>
<dbReference type="Pfam" id="PF12999">
    <property type="entry name" value="PRKCSH-like"/>
    <property type="match status" value="1"/>
</dbReference>
<evidence type="ECO:0000256" key="2">
    <source>
        <dbReference type="ARBA" id="ARBA00022729"/>
    </source>
</evidence>
<comment type="caution">
    <text evidence="9">The sequence shown here is derived from an EMBL/GenBank/DDBJ whole genome shotgun (WGS) entry which is preliminary data.</text>
</comment>
<dbReference type="InterPro" id="IPR002048">
    <property type="entry name" value="EF_hand_dom"/>
</dbReference>
<keyword evidence="5" id="KW-0175">Coiled coil</keyword>
<feature type="compositionally biased region" description="Basic and acidic residues" evidence="6">
    <location>
        <begin position="172"/>
        <end position="194"/>
    </location>
</feature>
<sequence>MTSLLGYSRINVTSSVWEKLDRSFYDETKPFTCLDGSKTIPFDRVNDDYCDCADGTDEPGTAACANGKFHCTNAGFKPQYILASRVNDGICDCCDTTDEYNSGARCQNTCREMGKQEREELEKKAEMAREGMLLKQRFIEEARKGREEKQVQLQELVEKRQSVQAQVDALRAEKEAAEKPEKEATDAHKKEWEGAARPSPRGHIALDLGHLHVCLPLAERRDAEKAAMEKKRCLEVFAELDQDSDGMVSTPELFSHMELDSDGDGSLSDKEALDLLGGSYSVDAATFLDSVWPQIKEKIKSENDAPPLPPVEEGTESHPEIPAEEDEDDDDVAEGDEDDDDDDSDEEHRAPPSKSPTEEVEMPPYDEATQALIDTAQVARNQYDEAEKSLREIEDTIRNLEKEISLNFGSHGEFSYLYGQCYELSTSEYIYRLCPFSRVTQKPKGGGSETNLGSWGFWSGPENDRFSTMKYEQGTACWQGPNRSTQVKLYCGKETVVTSTSEPSRCEYLMEFFTPAACHQPVDIPQEEHDELRRREDRERNQTDCEELDPTAALFLTSTSSPTSFQTPPVPPSHHLCSKGHRQPKDTFHPPSLHRCFPASPSLYFTHLRLKREVHKFIFFLEKQRHFCPLVVPGIAAL</sequence>
<evidence type="ECO:0000256" key="5">
    <source>
        <dbReference type="SAM" id="Coils"/>
    </source>
</evidence>
<proteinExistence type="predicted"/>
<evidence type="ECO:0000313" key="9">
    <source>
        <dbReference type="EMBL" id="CAJ0934702.1"/>
    </source>
</evidence>
<protein>
    <recommendedName>
        <fullName evidence="1">Glucosidase 2 subunit beta</fullName>
    </recommendedName>
</protein>
<feature type="region of interest" description="Disordered" evidence="6">
    <location>
        <begin position="560"/>
        <end position="584"/>
    </location>
</feature>
<evidence type="ECO:0000313" key="10">
    <source>
        <dbReference type="Proteomes" id="UP001176940"/>
    </source>
</evidence>
<dbReference type="PANTHER" id="PTHR12630:SF1">
    <property type="entry name" value="GLUCOSIDASE 2 SUBUNIT BETA"/>
    <property type="match status" value="1"/>
</dbReference>
<keyword evidence="10" id="KW-1185">Reference proteome</keyword>
<evidence type="ECO:0000256" key="4">
    <source>
        <dbReference type="ARBA" id="ARBA00023157"/>
    </source>
</evidence>
<name>A0ABN9L6P6_9NEOB</name>
<dbReference type="InterPro" id="IPR028146">
    <property type="entry name" value="PRKCSH_N"/>
</dbReference>
<dbReference type="EMBL" id="CAUEEQ010010660">
    <property type="protein sequence ID" value="CAJ0934702.1"/>
    <property type="molecule type" value="Genomic_DNA"/>
</dbReference>
<feature type="compositionally biased region" description="Acidic residues" evidence="6">
    <location>
        <begin position="322"/>
        <end position="345"/>
    </location>
</feature>
<feature type="domain" description="MRH" evidence="8">
    <location>
        <begin position="419"/>
        <end position="520"/>
    </location>
</feature>
<dbReference type="PROSITE" id="PS00018">
    <property type="entry name" value="EF_HAND_1"/>
    <property type="match status" value="1"/>
</dbReference>
<evidence type="ECO:0000256" key="1">
    <source>
        <dbReference type="ARBA" id="ARBA00022387"/>
    </source>
</evidence>
<feature type="domain" description="EF-hand" evidence="7">
    <location>
        <begin position="228"/>
        <end position="263"/>
    </location>
</feature>
<dbReference type="PROSITE" id="PS50222">
    <property type="entry name" value="EF_HAND_2"/>
    <property type="match status" value="1"/>
</dbReference>
<dbReference type="InterPro" id="IPR018247">
    <property type="entry name" value="EF_Hand_1_Ca_BS"/>
</dbReference>
<reference evidence="9" key="1">
    <citation type="submission" date="2023-07" db="EMBL/GenBank/DDBJ databases">
        <authorList>
            <person name="Stuckert A."/>
        </authorList>
    </citation>
    <scope>NUCLEOTIDE SEQUENCE</scope>
</reference>
<dbReference type="InterPro" id="IPR039794">
    <property type="entry name" value="Gtb1-like"/>
</dbReference>
<evidence type="ECO:0000256" key="3">
    <source>
        <dbReference type="ARBA" id="ARBA00022824"/>
    </source>
</evidence>